<evidence type="ECO:0008006" key="2">
    <source>
        <dbReference type="Google" id="ProtNLM"/>
    </source>
</evidence>
<organism evidence="1">
    <name type="scientific">marine sediment metagenome</name>
    <dbReference type="NCBI Taxonomy" id="412755"/>
    <lineage>
        <taxon>unclassified sequences</taxon>
        <taxon>metagenomes</taxon>
        <taxon>ecological metagenomes</taxon>
    </lineage>
</organism>
<name>X0URF3_9ZZZZ</name>
<dbReference type="EMBL" id="BARS01026546">
    <property type="protein sequence ID" value="GAG01827.1"/>
    <property type="molecule type" value="Genomic_DNA"/>
</dbReference>
<accession>X0URF3</accession>
<protein>
    <recommendedName>
        <fullName evidence="2">Molybdopterin dinucleotide-binding domain-containing protein</fullName>
    </recommendedName>
</protein>
<dbReference type="AlphaFoldDB" id="X0URF3"/>
<feature type="non-terminal residue" evidence="1">
    <location>
        <position position="1"/>
    </location>
</feature>
<comment type="caution">
    <text evidence="1">The sequence shown here is derived from an EMBL/GenBank/DDBJ whole genome shotgun (WGS) entry which is preliminary data.</text>
</comment>
<gene>
    <name evidence="1" type="ORF">S01H1_41822</name>
</gene>
<proteinExistence type="predicted"/>
<sequence>RKIGRSNRIGPGQLFVPLAVNANDVMNLIDLTDLADPDSTGWKTCAVKIKKA</sequence>
<reference evidence="1" key="1">
    <citation type="journal article" date="2014" name="Front. Microbiol.">
        <title>High frequency of phylogenetically diverse reductive dehalogenase-homologous genes in deep subseafloor sedimentary metagenomes.</title>
        <authorList>
            <person name="Kawai M."/>
            <person name="Futagami T."/>
            <person name="Toyoda A."/>
            <person name="Takaki Y."/>
            <person name="Nishi S."/>
            <person name="Hori S."/>
            <person name="Arai W."/>
            <person name="Tsubouchi T."/>
            <person name="Morono Y."/>
            <person name="Uchiyama I."/>
            <person name="Ito T."/>
            <person name="Fujiyama A."/>
            <person name="Inagaki F."/>
            <person name="Takami H."/>
        </authorList>
    </citation>
    <scope>NUCLEOTIDE SEQUENCE</scope>
    <source>
        <strain evidence="1">Expedition CK06-06</strain>
    </source>
</reference>
<evidence type="ECO:0000313" key="1">
    <source>
        <dbReference type="EMBL" id="GAG01827.1"/>
    </source>
</evidence>